<proteinExistence type="predicted"/>
<name>A0AC35FBF0_9BILA</name>
<protein>
    <submittedName>
        <fullName evidence="2">Prokaryotic-type class I peptide chain release factors domain-containing protein</fullName>
    </submittedName>
</protein>
<dbReference type="WBParaSite" id="PS1159_v2.g15059.t1">
    <property type="protein sequence ID" value="PS1159_v2.g15059.t1"/>
    <property type="gene ID" value="PS1159_v2.g15059"/>
</dbReference>
<organism evidence="1 2">
    <name type="scientific">Panagrolaimus sp. PS1159</name>
    <dbReference type="NCBI Taxonomy" id="55785"/>
    <lineage>
        <taxon>Eukaryota</taxon>
        <taxon>Metazoa</taxon>
        <taxon>Ecdysozoa</taxon>
        <taxon>Nematoda</taxon>
        <taxon>Chromadorea</taxon>
        <taxon>Rhabditida</taxon>
        <taxon>Tylenchina</taxon>
        <taxon>Panagrolaimomorpha</taxon>
        <taxon>Panagrolaimoidea</taxon>
        <taxon>Panagrolaimidae</taxon>
        <taxon>Panagrolaimus</taxon>
    </lineage>
</organism>
<evidence type="ECO:0000313" key="2">
    <source>
        <dbReference type="WBParaSite" id="PS1159_v2.g15059.t1"/>
    </source>
</evidence>
<reference evidence="2" key="1">
    <citation type="submission" date="2022-11" db="UniProtKB">
        <authorList>
            <consortium name="WormBaseParasite"/>
        </authorList>
    </citation>
    <scope>IDENTIFICATION</scope>
</reference>
<accession>A0AC35FBF0</accession>
<evidence type="ECO:0000313" key="1">
    <source>
        <dbReference type="Proteomes" id="UP000887580"/>
    </source>
</evidence>
<sequence>MTSLCINLARTSKSIQHFCHFSSSIHVPEYLIPVIPKDSIKKSFSRSPGPGGQNVNNVATKAEIRFNLNDSWIPNELKPIIIKNYGYRLNKENEIVINSSKTRTQTENLNDCFEKLHDMLNSCAILFIQDERKIPNVEDSKVLDARRERAEYLRRQLTTYFNPLMKESNGTDFSGNSNLNKKKMAHVEAAEKLPESSNGHVHNHSHGSSGKRLIIMLTMTFLFFIVELVFGYFSHSMALIADSFHMLSDVMALGIAYGCMRIATRDTKKNTFGWVRAEVLGALVNGVFLLALCFTIFIESVTRIVEPEMIKEPRNVLIVGVIGLIINLIGMCMFHGHAHGHVHGHEPPTTIEGEASHLIASHQDRAMVLAEMDSPDDIVVPTAPKKQQSGHSGQLNMRGVFLHVLSDAIGSVIVIATALVSWLVPGYDELKLYMDPGLSLFMVCLMVFTTFPLVRETALILLQTTPKYVEVEAIKQKLLKMDGIEAVHEFHVWRLVGERIIATVHIRFRSLRDYLDSAEDIRTLFHENSIHSATIQPEFEEMGAASGCTFTCLPKNCNLSDVKCCKELSNTETDTKSDHHSTELTP</sequence>
<dbReference type="Proteomes" id="UP000887580">
    <property type="component" value="Unplaced"/>
</dbReference>